<reference evidence="1" key="1">
    <citation type="submission" date="2014-09" db="EMBL/GenBank/DDBJ databases">
        <authorList>
            <person name="Magalhaes I.L.F."/>
            <person name="Oliveira U."/>
            <person name="Santos F.R."/>
            <person name="Vidigal T.H.D.A."/>
            <person name="Brescovit A.D."/>
            <person name="Santos A.J."/>
        </authorList>
    </citation>
    <scope>NUCLEOTIDE SEQUENCE</scope>
    <source>
        <tissue evidence="1">Shoot tissue taken approximately 20 cm above the soil surface</tissue>
    </source>
</reference>
<proteinExistence type="predicted"/>
<organism evidence="1">
    <name type="scientific">Arundo donax</name>
    <name type="common">Giant reed</name>
    <name type="synonym">Donax arundinaceus</name>
    <dbReference type="NCBI Taxonomy" id="35708"/>
    <lineage>
        <taxon>Eukaryota</taxon>
        <taxon>Viridiplantae</taxon>
        <taxon>Streptophyta</taxon>
        <taxon>Embryophyta</taxon>
        <taxon>Tracheophyta</taxon>
        <taxon>Spermatophyta</taxon>
        <taxon>Magnoliopsida</taxon>
        <taxon>Liliopsida</taxon>
        <taxon>Poales</taxon>
        <taxon>Poaceae</taxon>
        <taxon>PACMAD clade</taxon>
        <taxon>Arundinoideae</taxon>
        <taxon>Arundineae</taxon>
        <taxon>Arundo</taxon>
    </lineage>
</organism>
<evidence type="ECO:0000313" key="1">
    <source>
        <dbReference type="EMBL" id="JAD63186.1"/>
    </source>
</evidence>
<accession>A0A0A9BIK3</accession>
<protein>
    <submittedName>
        <fullName evidence="1">Uncharacterized protein</fullName>
    </submittedName>
</protein>
<sequence>MSKMDVEHMGQENLSCFSISWKQCKCIVCPHRRTDVSRNESNRYCLIADGAVVLHRVLDAAVLVAQGRRVARSTLLAVEEVFLPSNSADAAIFAMVLLLVHVIVEEFARPAEVLPHANAAVAAHLRNRLLGVTDETDNRLNGVPVELVPVFRGLVMAMAAVEDVVAAGRADPAPPPVVLAPEAHPAEPTASLAVVLHRPC</sequence>
<reference evidence="1" key="2">
    <citation type="journal article" date="2015" name="Data Brief">
        <title>Shoot transcriptome of the giant reed, Arundo donax.</title>
        <authorList>
            <person name="Barrero R.A."/>
            <person name="Guerrero F.D."/>
            <person name="Moolhuijzen P."/>
            <person name="Goolsby J.A."/>
            <person name="Tidwell J."/>
            <person name="Bellgard S.E."/>
            <person name="Bellgard M.I."/>
        </authorList>
    </citation>
    <scope>NUCLEOTIDE SEQUENCE</scope>
    <source>
        <tissue evidence="1">Shoot tissue taken approximately 20 cm above the soil surface</tissue>
    </source>
</reference>
<name>A0A0A9BIK3_ARUDO</name>
<dbReference type="AlphaFoldDB" id="A0A0A9BIK3"/>
<dbReference type="EMBL" id="GBRH01234709">
    <property type="protein sequence ID" value="JAD63186.1"/>
    <property type="molecule type" value="Transcribed_RNA"/>
</dbReference>